<accession>A0A4D7DZ57</accession>
<dbReference type="EMBL" id="CP039692">
    <property type="protein sequence ID" value="QCJ00210.1"/>
    <property type="molecule type" value="Genomic_DNA"/>
</dbReference>
<feature type="signal peptide" evidence="1">
    <location>
        <begin position="1"/>
        <end position="24"/>
    </location>
</feature>
<reference evidence="4 6" key="2">
    <citation type="submission" date="2021-03" db="EMBL/GenBank/DDBJ databases">
        <title>Rapid diversification of plasmids in a genus of pathogenic and nitrogen fixing bacteria.</title>
        <authorList>
            <person name="Weisberg A.J."/>
            <person name="Miller M."/>
            <person name="Ream W."/>
            <person name="Grunwald N.J."/>
            <person name="Chang J.H."/>
        </authorList>
    </citation>
    <scope>NUCLEOTIDE SEQUENCE [LARGE SCALE GENOMIC DNA]</scope>
    <source>
        <strain evidence="4 6">AF3.44</strain>
    </source>
</reference>
<dbReference type="Proteomes" id="UP000826513">
    <property type="component" value="Chromosome 2"/>
</dbReference>
<evidence type="ECO:0000313" key="3">
    <source>
        <dbReference type="EMBL" id="QCJ00210.1"/>
    </source>
</evidence>
<dbReference type="InterPro" id="IPR010333">
    <property type="entry name" value="VirJ"/>
</dbReference>
<evidence type="ECO:0000259" key="2">
    <source>
        <dbReference type="Pfam" id="PF06057"/>
    </source>
</evidence>
<reference evidence="3 5" key="1">
    <citation type="submission" date="2019-04" db="EMBL/GenBank/DDBJ databases">
        <title>Complete genome sequence of Agrobacterium larrymoorei CFBP5473.</title>
        <authorList>
            <person name="Haryono M."/>
            <person name="Chou L."/>
            <person name="Lin Y.-C."/>
            <person name="Lai E.-M."/>
            <person name="Kuo C.-H."/>
        </authorList>
    </citation>
    <scope>NUCLEOTIDE SEQUENCE [LARGE SCALE GENOMIC DNA]</scope>
    <source>
        <strain evidence="3 5">CFBP5473</strain>
    </source>
</reference>
<dbReference type="InterPro" id="IPR029058">
    <property type="entry name" value="AB_hydrolase_fold"/>
</dbReference>
<dbReference type="InterPro" id="IPR011225">
    <property type="entry name" value="IV_sec_VirJ"/>
</dbReference>
<dbReference type="KEGG" id="alf:CFBP5473_19990"/>
<dbReference type="STRING" id="1367849.GCA_000518585_02441"/>
<name>A0A4D7DZ57_9HYPH</name>
<dbReference type="OrthoDB" id="9807916at2"/>
<dbReference type="AlphaFoldDB" id="A0A4D7DZ57"/>
<dbReference type="SUPFAM" id="SSF53474">
    <property type="entry name" value="alpha/beta-Hydrolases"/>
    <property type="match status" value="2"/>
</dbReference>
<sequence length="454" mass="48812">MTGLKNLKAALLAAALLAPFHASAQDANQYQTGMIPADHILLPDGDITSTVFLVSDGNGWGDEEKKEADALLEKGAAVVGIDFPAYIKALEADDDECIYMISDIEQLAQEIQRKAGVSNYSLPIIAGIGDGGTLALAMIAQSPAATIGEAVAVDPVAGVPLNKVLCTPATKDKDGDRTVYGLTDGPLPAPVDVLFTPKADQKGRDHVNKLLESHPDIDVAEVKDDPIVALTQVLQDRIDAEHNTDNPLGLPLTVLEAKPTMDTMAIIYSGDGGWRDLDKDVGGFLQQDGVPVVGVDSLRYFWSEKKPQDVADDLSRIIDTYRKEWKVKNVILIGYSFGADIIPATFNKLADKDKSRVVQMSLLSLSHEVSYEISVSGWLGVSSDGAEDPVKDLATIDPKIVHCVYGTDDDESACPALKDKGVELIGIDGGHHFDEDYEALTKRIVASLKKRLQK</sequence>
<evidence type="ECO:0000313" key="4">
    <source>
        <dbReference type="EMBL" id="QYA09349.1"/>
    </source>
</evidence>
<dbReference type="Pfam" id="PF06057">
    <property type="entry name" value="VirJ"/>
    <property type="match status" value="1"/>
</dbReference>
<feature type="domain" description="Bacterial virulence" evidence="2">
    <location>
        <begin position="262"/>
        <end position="451"/>
    </location>
</feature>
<protein>
    <submittedName>
        <fullName evidence="3">Virulence factor family protein</fullName>
    </submittedName>
</protein>
<evidence type="ECO:0000313" key="6">
    <source>
        <dbReference type="Proteomes" id="UP000826513"/>
    </source>
</evidence>
<proteinExistence type="predicted"/>
<dbReference type="EMBL" id="CP072168">
    <property type="protein sequence ID" value="QYA09349.1"/>
    <property type="molecule type" value="Genomic_DNA"/>
</dbReference>
<evidence type="ECO:0000313" key="5">
    <source>
        <dbReference type="Proteomes" id="UP000298545"/>
    </source>
</evidence>
<dbReference type="Proteomes" id="UP000298545">
    <property type="component" value="Chromosome linear"/>
</dbReference>
<dbReference type="Gene3D" id="3.40.50.1820">
    <property type="entry name" value="alpha/beta hydrolase"/>
    <property type="match status" value="2"/>
</dbReference>
<dbReference type="RefSeq" id="WP_037170931.1">
    <property type="nucleotide sequence ID" value="NZ_CP039692.1"/>
</dbReference>
<evidence type="ECO:0000256" key="1">
    <source>
        <dbReference type="SAM" id="SignalP"/>
    </source>
</evidence>
<keyword evidence="1" id="KW-0732">Signal</keyword>
<organism evidence="3 5">
    <name type="scientific">Agrobacterium larrymoorei</name>
    <dbReference type="NCBI Taxonomy" id="160699"/>
    <lineage>
        <taxon>Bacteria</taxon>
        <taxon>Pseudomonadati</taxon>
        <taxon>Pseudomonadota</taxon>
        <taxon>Alphaproteobacteria</taxon>
        <taxon>Hyphomicrobiales</taxon>
        <taxon>Rhizobiaceae</taxon>
        <taxon>Rhizobium/Agrobacterium group</taxon>
        <taxon>Agrobacterium</taxon>
    </lineage>
</organism>
<keyword evidence="6" id="KW-1185">Reference proteome</keyword>
<gene>
    <name evidence="3" type="ORF">CFBP5473_19990</name>
    <name evidence="4" type="ORF">J5285_18365</name>
</gene>
<feature type="chain" id="PRO_5044606459" evidence="1">
    <location>
        <begin position="25"/>
        <end position="454"/>
    </location>
</feature>
<dbReference type="PIRSF" id="PIRSF029063">
    <property type="entry name" value="IV_sec_VirJ"/>
    <property type="match status" value="1"/>
</dbReference>